<protein>
    <recommendedName>
        <fullName evidence="12">RNA polymerase II subunit B1 CTD phosphatase RPAP2 homolog</fullName>
        <ecNumber evidence="12">3.1.3.16</ecNumber>
    </recommendedName>
</protein>
<dbReference type="EMBL" id="MCBQ01022370">
    <property type="protein sequence ID" value="RKF50444.1"/>
    <property type="molecule type" value="Genomic_DNA"/>
</dbReference>
<feature type="domain" description="RTR1-type" evidence="13">
    <location>
        <begin position="79"/>
        <end position="168"/>
    </location>
</feature>
<dbReference type="Pfam" id="PF04181">
    <property type="entry name" value="RPAP2_Rtr1"/>
    <property type="match status" value="1"/>
</dbReference>
<evidence type="ECO:0000256" key="3">
    <source>
        <dbReference type="ARBA" id="ARBA00022723"/>
    </source>
</evidence>
<dbReference type="Gene3D" id="1.25.40.820">
    <property type="match status" value="1"/>
</dbReference>
<dbReference type="PROSITE" id="PS51479">
    <property type="entry name" value="ZF_RTR1"/>
    <property type="match status" value="1"/>
</dbReference>
<evidence type="ECO:0000313" key="15">
    <source>
        <dbReference type="Proteomes" id="UP000283383"/>
    </source>
</evidence>
<evidence type="ECO:0000256" key="4">
    <source>
        <dbReference type="ARBA" id="ARBA00022771"/>
    </source>
</evidence>
<keyword evidence="4 12" id="KW-0863">Zinc-finger</keyword>
<keyword evidence="8 12" id="KW-0539">Nucleus</keyword>
<comment type="catalytic activity">
    <reaction evidence="10 12">
        <text>O-phospho-L-threonyl-[protein] + H2O = L-threonyl-[protein] + phosphate</text>
        <dbReference type="Rhea" id="RHEA:47004"/>
        <dbReference type="Rhea" id="RHEA-COMP:11060"/>
        <dbReference type="Rhea" id="RHEA-COMP:11605"/>
        <dbReference type="ChEBI" id="CHEBI:15377"/>
        <dbReference type="ChEBI" id="CHEBI:30013"/>
        <dbReference type="ChEBI" id="CHEBI:43474"/>
        <dbReference type="ChEBI" id="CHEBI:61977"/>
        <dbReference type="EC" id="3.1.3.16"/>
    </reaction>
</comment>
<dbReference type="AlphaFoldDB" id="A0A420GZB3"/>
<dbReference type="Proteomes" id="UP000283383">
    <property type="component" value="Unassembled WGS sequence"/>
</dbReference>
<proteinExistence type="inferred from homology"/>
<dbReference type="InterPro" id="IPR038534">
    <property type="entry name" value="Rtr1/RPAP2_sf"/>
</dbReference>
<dbReference type="InterPro" id="IPR007308">
    <property type="entry name" value="Rtr1/RPAP2_dom"/>
</dbReference>
<keyword evidence="15" id="KW-1185">Reference proteome</keyword>
<comment type="similarity">
    <text evidence="2 11 12">Belongs to the RPAP2 family.</text>
</comment>
<evidence type="ECO:0000256" key="11">
    <source>
        <dbReference type="PROSITE-ProRule" id="PRU00812"/>
    </source>
</evidence>
<organism evidence="14 15">
    <name type="scientific">Golovinomyces cichoracearum</name>
    <dbReference type="NCBI Taxonomy" id="62708"/>
    <lineage>
        <taxon>Eukaryota</taxon>
        <taxon>Fungi</taxon>
        <taxon>Dikarya</taxon>
        <taxon>Ascomycota</taxon>
        <taxon>Pezizomycotina</taxon>
        <taxon>Leotiomycetes</taxon>
        <taxon>Erysiphales</taxon>
        <taxon>Erysiphaceae</taxon>
        <taxon>Golovinomyces</taxon>
    </lineage>
</organism>
<evidence type="ECO:0000256" key="6">
    <source>
        <dbReference type="ARBA" id="ARBA00022833"/>
    </source>
</evidence>
<comment type="caution">
    <text evidence="14">The sequence shown here is derived from an EMBL/GenBank/DDBJ whole genome shotgun (WGS) entry which is preliminary data.</text>
</comment>
<dbReference type="GO" id="GO:0043175">
    <property type="term" value="F:RNA polymerase core enzyme binding"/>
    <property type="evidence" value="ECO:0007669"/>
    <property type="project" value="UniProtKB-UniRule"/>
</dbReference>
<comment type="catalytic activity">
    <reaction evidence="9 12">
        <text>O-phospho-L-seryl-[protein] + H2O = L-seryl-[protein] + phosphate</text>
        <dbReference type="Rhea" id="RHEA:20629"/>
        <dbReference type="Rhea" id="RHEA-COMP:9863"/>
        <dbReference type="Rhea" id="RHEA-COMP:11604"/>
        <dbReference type="ChEBI" id="CHEBI:15377"/>
        <dbReference type="ChEBI" id="CHEBI:29999"/>
        <dbReference type="ChEBI" id="CHEBI:43474"/>
        <dbReference type="ChEBI" id="CHEBI:83421"/>
        <dbReference type="EC" id="3.1.3.16"/>
    </reaction>
</comment>
<reference evidence="14 15" key="1">
    <citation type="journal article" date="2018" name="BMC Genomics">
        <title>Comparative genome analyses reveal sequence features reflecting distinct modes of host-adaptation between dicot and monocot powdery mildew.</title>
        <authorList>
            <person name="Wu Y."/>
            <person name="Ma X."/>
            <person name="Pan Z."/>
            <person name="Kale S.D."/>
            <person name="Song Y."/>
            <person name="King H."/>
            <person name="Zhang Q."/>
            <person name="Presley C."/>
            <person name="Deng X."/>
            <person name="Wei C.I."/>
            <person name="Xiao S."/>
        </authorList>
    </citation>
    <scope>NUCLEOTIDE SEQUENCE [LARGE SCALE GENOMIC DNA]</scope>
    <source>
        <strain evidence="14">UMSG3</strain>
    </source>
</reference>
<dbReference type="GO" id="GO:0008270">
    <property type="term" value="F:zinc ion binding"/>
    <property type="evidence" value="ECO:0007669"/>
    <property type="project" value="UniProtKB-KW"/>
</dbReference>
<comment type="subcellular location">
    <subcellularLocation>
        <location evidence="1 12">Nucleus</location>
    </subcellularLocation>
</comment>
<evidence type="ECO:0000256" key="8">
    <source>
        <dbReference type="ARBA" id="ARBA00023242"/>
    </source>
</evidence>
<dbReference type="EC" id="3.1.3.16" evidence="12"/>
<evidence type="ECO:0000256" key="7">
    <source>
        <dbReference type="ARBA" id="ARBA00022912"/>
    </source>
</evidence>
<evidence type="ECO:0000256" key="12">
    <source>
        <dbReference type="RuleBase" id="RU367080"/>
    </source>
</evidence>
<dbReference type="GO" id="GO:0008420">
    <property type="term" value="F:RNA polymerase II CTD heptapeptide repeat phosphatase activity"/>
    <property type="evidence" value="ECO:0007669"/>
    <property type="project" value="UniProtKB-UniRule"/>
</dbReference>
<evidence type="ECO:0000256" key="2">
    <source>
        <dbReference type="ARBA" id="ARBA00005676"/>
    </source>
</evidence>
<accession>A0A420GZB3</accession>
<comment type="function">
    <text evidence="12">Putative RNA polymerase II subunit B1 C-terminal domain (CTD) phosphatase involved in RNA polymerase II transcription regulation.</text>
</comment>
<gene>
    <name evidence="14" type="ORF">GcM3_223008</name>
</gene>
<evidence type="ECO:0000313" key="14">
    <source>
        <dbReference type="EMBL" id="RKF50444.1"/>
    </source>
</evidence>
<keyword evidence="5 12" id="KW-0378">Hydrolase</keyword>
<evidence type="ECO:0000256" key="1">
    <source>
        <dbReference type="ARBA" id="ARBA00004123"/>
    </source>
</evidence>
<dbReference type="GO" id="GO:0005634">
    <property type="term" value="C:nucleus"/>
    <property type="evidence" value="ECO:0007669"/>
    <property type="project" value="UniProtKB-SubCell"/>
</dbReference>
<evidence type="ECO:0000259" key="13">
    <source>
        <dbReference type="PROSITE" id="PS51479"/>
    </source>
</evidence>
<evidence type="ECO:0000256" key="9">
    <source>
        <dbReference type="ARBA" id="ARBA00047761"/>
    </source>
</evidence>
<keyword evidence="6 12" id="KW-0862">Zinc</keyword>
<dbReference type="GO" id="GO:0005737">
    <property type="term" value="C:cytoplasm"/>
    <property type="evidence" value="ECO:0007669"/>
    <property type="project" value="TreeGrafter"/>
</dbReference>
<keyword evidence="7 12" id="KW-0904">Protein phosphatase</keyword>
<dbReference type="STRING" id="62708.A0A420GZB3"/>
<sequence>MANGKQLKSILKKKTNDKVTSSEDHYRDIALYHANIIQQRKELEIEILNSTEILIDYPLAPKPANASNPSSTDALQFKNLVRYFQKNDYDSLIEERNINDRCGYALCPNKRHRDGNYSGYRLFGTAGKAKDFRIVEKRELEKWCSEDCARRALYVKVQLSDLPSWEAGPAENGTCIDLLVGPIAKDSISRDHSQFSRKNFDELKREEIIHSLAQERIGDNKNRIVQNLVAIHEKHSITPPQPPRLDQIEGCDITSSHLNLEGYIAKIDLEK</sequence>
<name>A0A420GZB3_9PEZI</name>
<dbReference type="PANTHER" id="PTHR14732">
    <property type="entry name" value="RNA POLYMERASE II SUBUNIT B1 CTD PHOSPHATASE RPAP2-RELATED"/>
    <property type="match status" value="1"/>
</dbReference>
<dbReference type="InterPro" id="IPR039693">
    <property type="entry name" value="Rtr1/RPAP2"/>
</dbReference>
<evidence type="ECO:0000256" key="5">
    <source>
        <dbReference type="ARBA" id="ARBA00022801"/>
    </source>
</evidence>
<keyword evidence="3 12" id="KW-0479">Metal-binding</keyword>
<evidence type="ECO:0000256" key="10">
    <source>
        <dbReference type="ARBA" id="ARBA00048336"/>
    </source>
</evidence>
<dbReference type="PANTHER" id="PTHR14732:SF0">
    <property type="entry name" value="RNA POLYMERASE II SUBUNIT B1 CTD PHOSPHATASE RPAP2-RELATED"/>
    <property type="match status" value="1"/>
</dbReference>